<dbReference type="RefSeq" id="WP_183818057.1">
    <property type="nucleotide sequence ID" value="NZ_JACHOB010000004.1"/>
</dbReference>
<evidence type="ECO:0000256" key="3">
    <source>
        <dbReference type="ARBA" id="ARBA00022729"/>
    </source>
</evidence>
<dbReference type="Pfam" id="PF01464">
    <property type="entry name" value="SLT"/>
    <property type="match status" value="1"/>
</dbReference>
<evidence type="ECO:0000313" key="6">
    <source>
        <dbReference type="EMBL" id="MBB4659442.1"/>
    </source>
</evidence>
<sequence length="722" mass="78338">MARHRSWGALLLAGLCGVVLTAAAPSPSLKPPAPVSPYVTPTDEAVLRAVFTALTDRRYAEAERRRRDLEDPLARAVADWAYLRSGGPGIRAAEVAAFLSAHPDWPDATRIQAQAEDRFDDETPAADLLLFFDTRDPVRGEGMVQLGRALIESGSVEAGEDMIRRAWIERDWTAASERQILSRHGARLREADHVAKADRQLFDIEATATERLLPLLPKDERRAAEARIALLKRDRNGPGLYEALPEEKRLDAGVLHAAVRYWRRSDKDLRATELAGLAPQGAEALRDPDAWYTERSLLARTALSEGRFEDAYVLSAYSGLTRGADFAEAEFLAGWIALRFLGDPQRAETHFALLASNVSSPISLSRGEYWLARAKEAGGDEIGAVEAFRQAASRPFTYYGQLAAERLGDSAPRIAFPEAEAPNAEDLASFEARPMAGAMRILAEVGEDWAFDRFARALDDSLETPGEVLAFADLVTGERKTHLAVRAGKVARSNGAATPQATYPLLPVPEAAAGFVETPLILGLSRQESEFNPRIVSSARAQGVMQLLTGTAKITARKEGLPYEASRLLDDPAYNMTLGAAHLSHLIERFGGSYVMTIAGYNAGPHRVDGWTERFGDPREPSVDPVDWVELIPFSETRNYVQRVLENVQIYRARLDGGVIAGRLTGDLVRGGSAPGAIGKASPAPALVRYAEAEGMTNVLSLPAVPPYAVTAYGAAAEGATN</sequence>
<organism evidence="6 7">
    <name type="scientific">Parvularcula dongshanensis</name>
    <dbReference type="NCBI Taxonomy" id="1173995"/>
    <lineage>
        <taxon>Bacteria</taxon>
        <taxon>Pseudomonadati</taxon>
        <taxon>Pseudomonadota</taxon>
        <taxon>Alphaproteobacteria</taxon>
        <taxon>Parvularculales</taxon>
        <taxon>Parvularculaceae</taxon>
        <taxon>Parvularcula</taxon>
    </lineage>
</organism>
<gene>
    <name evidence="6" type="ORF">GGQ59_001979</name>
</gene>
<dbReference type="GO" id="GO:0008933">
    <property type="term" value="F:peptidoglycan lytic transglycosylase activity"/>
    <property type="evidence" value="ECO:0007669"/>
    <property type="project" value="InterPro"/>
</dbReference>
<keyword evidence="3 4" id="KW-0732">Signal</keyword>
<keyword evidence="7" id="KW-1185">Reference proteome</keyword>
<accession>A0A840I4Z8</accession>
<comment type="similarity">
    <text evidence="1">Belongs to the transglycosylase Slt family.</text>
</comment>
<dbReference type="Gene3D" id="1.10.530.10">
    <property type="match status" value="1"/>
</dbReference>
<dbReference type="PROSITE" id="PS00922">
    <property type="entry name" value="TRANSGLYCOSYLASE"/>
    <property type="match status" value="1"/>
</dbReference>
<dbReference type="GO" id="GO:0000270">
    <property type="term" value="P:peptidoglycan metabolic process"/>
    <property type="evidence" value="ECO:0007669"/>
    <property type="project" value="InterPro"/>
</dbReference>
<feature type="signal peptide" evidence="4">
    <location>
        <begin position="1"/>
        <end position="24"/>
    </location>
</feature>
<dbReference type="GO" id="GO:0016020">
    <property type="term" value="C:membrane"/>
    <property type="evidence" value="ECO:0007669"/>
    <property type="project" value="InterPro"/>
</dbReference>
<dbReference type="Proteomes" id="UP000563524">
    <property type="component" value="Unassembled WGS sequence"/>
</dbReference>
<evidence type="ECO:0000256" key="4">
    <source>
        <dbReference type="SAM" id="SignalP"/>
    </source>
</evidence>
<dbReference type="InterPro" id="IPR023346">
    <property type="entry name" value="Lysozyme-like_dom_sf"/>
</dbReference>
<dbReference type="PANTHER" id="PTHR37423:SF2">
    <property type="entry name" value="MEMBRANE-BOUND LYTIC MUREIN TRANSGLYCOSYLASE C"/>
    <property type="match status" value="1"/>
</dbReference>
<keyword evidence="6" id="KW-0378">Hydrolase</keyword>
<protein>
    <submittedName>
        <fullName evidence="6">Soluble lytic murein transglycosylase</fullName>
        <ecNumber evidence="6">3.2.1.-</ecNumber>
    </submittedName>
</protein>
<evidence type="ECO:0000313" key="7">
    <source>
        <dbReference type="Proteomes" id="UP000563524"/>
    </source>
</evidence>
<dbReference type="InterPro" id="IPR000189">
    <property type="entry name" value="Transglyc_AS"/>
</dbReference>
<reference evidence="6 7" key="1">
    <citation type="submission" date="2020-08" db="EMBL/GenBank/DDBJ databases">
        <title>Genomic Encyclopedia of Type Strains, Phase IV (KMG-IV): sequencing the most valuable type-strain genomes for metagenomic binning, comparative biology and taxonomic classification.</title>
        <authorList>
            <person name="Goeker M."/>
        </authorList>
    </citation>
    <scope>NUCLEOTIDE SEQUENCE [LARGE SCALE GENOMIC DNA]</scope>
    <source>
        <strain evidence="6 7">DSM 102850</strain>
    </source>
</reference>
<dbReference type="PANTHER" id="PTHR37423">
    <property type="entry name" value="SOLUBLE LYTIC MUREIN TRANSGLYCOSYLASE-RELATED"/>
    <property type="match status" value="1"/>
</dbReference>
<dbReference type="InterPro" id="IPR008258">
    <property type="entry name" value="Transglycosylase_SLT_dom_1"/>
</dbReference>
<dbReference type="GO" id="GO:0004553">
    <property type="term" value="F:hydrolase activity, hydrolyzing O-glycosyl compounds"/>
    <property type="evidence" value="ECO:0007669"/>
    <property type="project" value="InterPro"/>
</dbReference>
<comment type="similarity">
    <text evidence="2">Belongs to the virb1 family.</text>
</comment>
<dbReference type="CDD" id="cd13401">
    <property type="entry name" value="Slt70-like"/>
    <property type="match status" value="1"/>
</dbReference>
<dbReference type="GO" id="GO:0042597">
    <property type="term" value="C:periplasmic space"/>
    <property type="evidence" value="ECO:0007669"/>
    <property type="project" value="InterPro"/>
</dbReference>
<comment type="caution">
    <text evidence="6">The sequence shown here is derived from an EMBL/GenBank/DDBJ whole genome shotgun (WGS) entry which is preliminary data.</text>
</comment>
<dbReference type="InterPro" id="IPR008939">
    <property type="entry name" value="Lytic_TGlycosylase_superhlx_U"/>
</dbReference>
<dbReference type="SUPFAM" id="SSF48435">
    <property type="entry name" value="Bacterial muramidases"/>
    <property type="match status" value="1"/>
</dbReference>
<feature type="domain" description="Transglycosylase SLT" evidence="5">
    <location>
        <begin position="516"/>
        <end position="616"/>
    </location>
</feature>
<keyword evidence="6" id="KW-0326">Glycosidase</keyword>
<dbReference type="EC" id="3.2.1.-" evidence="6"/>
<evidence type="ECO:0000256" key="2">
    <source>
        <dbReference type="ARBA" id="ARBA00009387"/>
    </source>
</evidence>
<feature type="chain" id="PRO_5032507494" evidence="4">
    <location>
        <begin position="25"/>
        <end position="722"/>
    </location>
</feature>
<dbReference type="Gene3D" id="1.25.20.10">
    <property type="entry name" value="Bacterial muramidases"/>
    <property type="match status" value="1"/>
</dbReference>
<evidence type="ECO:0000259" key="5">
    <source>
        <dbReference type="Pfam" id="PF01464"/>
    </source>
</evidence>
<proteinExistence type="inferred from homology"/>
<evidence type="ECO:0000256" key="1">
    <source>
        <dbReference type="ARBA" id="ARBA00007734"/>
    </source>
</evidence>
<name>A0A840I4Z8_9PROT</name>
<dbReference type="SUPFAM" id="SSF53955">
    <property type="entry name" value="Lysozyme-like"/>
    <property type="match status" value="1"/>
</dbReference>
<dbReference type="AlphaFoldDB" id="A0A840I4Z8"/>
<dbReference type="EMBL" id="JACHOB010000004">
    <property type="protein sequence ID" value="MBB4659442.1"/>
    <property type="molecule type" value="Genomic_DNA"/>
</dbReference>